<comment type="function">
    <text evidence="1">May be involved in the formation or repair of [Fe-S] clusters present in iron-sulfur proteins.</text>
</comment>
<dbReference type="RefSeq" id="WP_203931476.1">
    <property type="nucleotide sequence ID" value="NZ_BOPH01000088.1"/>
</dbReference>
<gene>
    <name evidence="3" type="ORF">Voc01_065450</name>
</gene>
<dbReference type="GO" id="GO:0051536">
    <property type="term" value="F:iron-sulfur cluster binding"/>
    <property type="evidence" value="ECO:0007669"/>
    <property type="project" value="InterPro"/>
</dbReference>
<evidence type="ECO:0000256" key="1">
    <source>
        <dbReference type="ARBA" id="ARBA00049958"/>
    </source>
</evidence>
<sequence>MDDGVDLRAVGERIDALLVASAAHGVVARERAEELVRLVTDLYGAGLERLLEILHDAGRLDAGVLDEIAGDDVVASLLLVHGLHPYDLPTRVERGLDAVRPDLRAQGVDAELVSVDDDGTVLVRLVGSVGGCSVAALRQAVEAAVDATAPDAAAVRVEAAPTPAVIPASALRSRLTRVPS</sequence>
<dbReference type="Proteomes" id="UP000635606">
    <property type="component" value="Unassembled WGS sequence"/>
</dbReference>
<evidence type="ECO:0000313" key="3">
    <source>
        <dbReference type="EMBL" id="GIJ71628.1"/>
    </source>
</evidence>
<accession>A0A8J3ZYL1</accession>
<protein>
    <recommendedName>
        <fullName evidence="2">NIF system FeS cluster assembly NifU C-terminal domain-containing protein</fullName>
    </recommendedName>
</protein>
<dbReference type="SUPFAM" id="SSF117916">
    <property type="entry name" value="Fe-S cluster assembly (FSCA) domain-like"/>
    <property type="match status" value="1"/>
</dbReference>
<organism evidence="3 4">
    <name type="scientific">Virgisporangium ochraceum</name>
    <dbReference type="NCBI Taxonomy" id="65505"/>
    <lineage>
        <taxon>Bacteria</taxon>
        <taxon>Bacillati</taxon>
        <taxon>Actinomycetota</taxon>
        <taxon>Actinomycetes</taxon>
        <taxon>Micromonosporales</taxon>
        <taxon>Micromonosporaceae</taxon>
        <taxon>Virgisporangium</taxon>
    </lineage>
</organism>
<dbReference type="EMBL" id="BOPH01000088">
    <property type="protein sequence ID" value="GIJ71628.1"/>
    <property type="molecule type" value="Genomic_DNA"/>
</dbReference>
<dbReference type="InterPro" id="IPR001075">
    <property type="entry name" value="NIF_FeS_clus_asmbl_NifU_C"/>
</dbReference>
<name>A0A8J3ZYL1_9ACTN</name>
<evidence type="ECO:0000313" key="4">
    <source>
        <dbReference type="Proteomes" id="UP000635606"/>
    </source>
</evidence>
<dbReference type="Gene3D" id="3.30.300.130">
    <property type="entry name" value="Fe-S cluster assembly (FSCA)"/>
    <property type="match status" value="1"/>
</dbReference>
<proteinExistence type="predicted"/>
<dbReference type="AlphaFoldDB" id="A0A8J3ZYL1"/>
<feature type="domain" description="NIF system FeS cluster assembly NifU C-terminal" evidence="2">
    <location>
        <begin position="92"/>
        <end position="155"/>
    </location>
</feature>
<dbReference type="InterPro" id="IPR034904">
    <property type="entry name" value="FSCA_dom_sf"/>
</dbReference>
<dbReference type="GO" id="GO:0005506">
    <property type="term" value="F:iron ion binding"/>
    <property type="evidence" value="ECO:0007669"/>
    <property type="project" value="InterPro"/>
</dbReference>
<dbReference type="GO" id="GO:0016226">
    <property type="term" value="P:iron-sulfur cluster assembly"/>
    <property type="evidence" value="ECO:0007669"/>
    <property type="project" value="InterPro"/>
</dbReference>
<reference evidence="3" key="1">
    <citation type="submission" date="2021-01" db="EMBL/GenBank/DDBJ databases">
        <title>Whole genome shotgun sequence of Virgisporangium ochraceum NBRC 16418.</title>
        <authorList>
            <person name="Komaki H."/>
            <person name="Tamura T."/>
        </authorList>
    </citation>
    <scope>NUCLEOTIDE SEQUENCE</scope>
    <source>
        <strain evidence="3">NBRC 16418</strain>
    </source>
</reference>
<evidence type="ECO:0000259" key="2">
    <source>
        <dbReference type="Pfam" id="PF01106"/>
    </source>
</evidence>
<comment type="caution">
    <text evidence="3">The sequence shown here is derived from an EMBL/GenBank/DDBJ whole genome shotgun (WGS) entry which is preliminary data.</text>
</comment>
<keyword evidence="4" id="KW-1185">Reference proteome</keyword>
<dbReference type="Pfam" id="PF01106">
    <property type="entry name" value="NifU"/>
    <property type="match status" value="1"/>
</dbReference>